<evidence type="ECO:0000256" key="1">
    <source>
        <dbReference type="SAM" id="MobiDB-lite"/>
    </source>
</evidence>
<organism evidence="3 4">
    <name type="scientific">Coleofasciculus chthonoplastes PCC 7420</name>
    <dbReference type="NCBI Taxonomy" id="118168"/>
    <lineage>
        <taxon>Bacteria</taxon>
        <taxon>Bacillati</taxon>
        <taxon>Cyanobacteriota</taxon>
        <taxon>Cyanophyceae</taxon>
        <taxon>Coleofasciculales</taxon>
        <taxon>Coleofasciculaceae</taxon>
        <taxon>Coleofasciculus</taxon>
    </lineage>
</organism>
<gene>
    <name evidence="3" type="ORF">MC7420_4520</name>
</gene>
<dbReference type="EMBL" id="DS989846">
    <property type="protein sequence ID" value="EDX76264.1"/>
    <property type="molecule type" value="Genomic_DNA"/>
</dbReference>
<feature type="signal peptide" evidence="2">
    <location>
        <begin position="1"/>
        <end position="30"/>
    </location>
</feature>
<reference evidence="3 4" key="1">
    <citation type="submission" date="2008-07" db="EMBL/GenBank/DDBJ databases">
        <authorList>
            <person name="Tandeau de Marsac N."/>
            <person name="Ferriera S."/>
            <person name="Johnson J."/>
            <person name="Kravitz S."/>
            <person name="Beeson K."/>
            <person name="Sutton G."/>
            <person name="Rogers Y.-H."/>
            <person name="Friedman R."/>
            <person name="Frazier M."/>
            <person name="Venter J.C."/>
        </authorList>
    </citation>
    <scope>NUCLEOTIDE SEQUENCE [LARGE SCALE GENOMIC DNA]</scope>
    <source>
        <strain evidence="3 4">PCC 7420</strain>
    </source>
</reference>
<dbReference type="STRING" id="118168.MC7420_4520"/>
<dbReference type="Pfam" id="PF06051">
    <property type="entry name" value="DUF928"/>
    <property type="match status" value="1"/>
</dbReference>
<dbReference type="AlphaFoldDB" id="B4VNZ1"/>
<dbReference type="InterPro" id="IPR010328">
    <property type="entry name" value="DUF928"/>
</dbReference>
<evidence type="ECO:0000313" key="4">
    <source>
        <dbReference type="Proteomes" id="UP000003835"/>
    </source>
</evidence>
<sequence length="274" mass="30302">MAWFTHSSRFTVALALTLGLVANVPAGVQAQLGGSPLSRDIPTEWEFTPPTGESDKPIAINRQGGGTRGPCVRGDQPPIALVPMSVGKTIAEYPTLSWYLPKNTAWGVQLVVKNTQGEEVYATKYAFAHYTGQDSQGDEIKFVVGAPGIMSLTLPKLESSTLPPEVGQEYSWELGLICDYNSPSSYVYVEGKFERVEPDPNLVRRIQQATPEQRVAIYAKERLWYETLNTLVELRRDRPNDQGLKAAWSQLLRSVELEQIVEEPVAQGVKTNPN</sequence>
<keyword evidence="4" id="KW-1185">Reference proteome</keyword>
<dbReference type="RefSeq" id="WP_006099998.1">
    <property type="nucleotide sequence ID" value="NZ_DS989846.1"/>
</dbReference>
<feature type="region of interest" description="Disordered" evidence="1">
    <location>
        <begin position="47"/>
        <end position="74"/>
    </location>
</feature>
<dbReference type="eggNOG" id="COG3087">
    <property type="taxonomic scope" value="Bacteria"/>
</dbReference>
<evidence type="ECO:0000313" key="3">
    <source>
        <dbReference type="EMBL" id="EDX76264.1"/>
    </source>
</evidence>
<protein>
    <submittedName>
        <fullName evidence="3">Conserved domain protein</fullName>
    </submittedName>
</protein>
<keyword evidence="2" id="KW-0732">Signal</keyword>
<dbReference type="HOGENOM" id="CLU_061545_1_1_3"/>
<name>B4VNZ1_9CYAN</name>
<evidence type="ECO:0000256" key="2">
    <source>
        <dbReference type="SAM" id="SignalP"/>
    </source>
</evidence>
<accession>B4VNZ1</accession>
<feature type="chain" id="PRO_5002825651" evidence="2">
    <location>
        <begin position="31"/>
        <end position="274"/>
    </location>
</feature>
<proteinExistence type="predicted"/>
<dbReference type="OrthoDB" id="460548at2"/>
<dbReference type="Proteomes" id="UP000003835">
    <property type="component" value="Unassembled WGS sequence"/>
</dbReference>